<dbReference type="InterPro" id="IPR000445">
    <property type="entry name" value="HhH_motif"/>
</dbReference>
<dbReference type="AlphaFoldDB" id="A0A2W1G8M9"/>
<dbReference type="InterPro" id="IPR004036">
    <property type="entry name" value="Endonuclease-III-like_CS2"/>
</dbReference>
<dbReference type="EMBL" id="NQIK02000003">
    <property type="protein sequence ID" value="KAF7573436.1"/>
    <property type="molecule type" value="Genomic_DNA"/>
</dbReference>
<accession>A0A2W1G8M9</accession>
<feature type="compositionally biased region" description="Low complexity" evidence="16">
    <location>
        <begin position="29"/>
        <end position="40"/>
    </location>
</feature>
<dbReference type="Pfam" id="PF00633">
    <property type="entry name" value="HHH"/>
    <property type="match status" value="1"/>
</dbReference>
<keyword evidence="12 15" id="KW-0539">Nucleus</keyword>
<comment type="caution">
    <text evidence="17">The sequence shown here is derived from an EMBL/GenBank/DDBJ whole genome shotgun (WGS) entry which is preliminary data.</text>
</comment>
<comment type="catalytic activity">
    <reaction evidence="14 15">
        <text>2'-deoxyribonucleotide-(2'-deoxyribose 5'-phosphate)-2'-deoxyribonucleotide-DNA = a 3'-end 2'-deoxyribonucleotide-(2,3-dehydro-2,3-deoxyribose 5'-phosphate)-DNA + a 5'-end 5'-phospho-2'-deoxyribonucleoside-DNA + H(+)</text>
        <dbReference type="Rhea" id="RHEA:66592"/>
        <dbReference type="Rhea" id="RHEA-COMP:13180"/>
        <dbReference type="Rhea" id="RHEA-COMP:16897"/>
        <dbReference type="Rhea" id="RHEA-COMP:17067"/>
        <dbReference type="ChEBI" id="CHEBI:15378"/>
        <dbReference type="ChEBI" id="CHEBI:136412"/>
        <dbReference type="ChEBI" id="CHEBI:157695"/>
        <dbReference type="ChEBI" id="CHEBI:167181"/>
        <dbReference type="EC" id="4.2.99.18"/>
    </reaction>
</comment>
<dbReference type="HAMAP" id="MF_03183">
    <property type="entry name" value="Endonuclease_III_Nth"/>
    <property type="match status" value="1"/>
</dbReference>
<evidence type="ECO:0000256" key="12">
    <source>
        <dbReference type="ARBA" id="ARBA00023242"/>
    </source>
</evidence>
<dbReference type="SUPFAM" id="SSF48150">
    <property type="entry name" value="DNA-glycosylase"/>
    <property type="match status" value="1"/>
</dbReference>
<evidence type="ECO:0000256" key="9">
    <source>
        <dbReference type="ARBA" id="ARBA00023128"/>
    </source>
</evidence>
<dbReference type="PANTHER" id="PTHR43286">
    <property type="entry name" value="ENDONUCLEASE III-LIKE PROTEIN 1"/>
    <property type="match status" value="1"/>
</dbReference>
<dbReference type="InterPro" id="IPR023170">
    <property type="entry name" value="HhH_base_excis_C"/>
</dbReference>
<keyword evidence="10 15" id="KW-0234">DNA repair</keyword>
<keyword evidence="3" id="KW-0479">Metal-binding</keyword>
<evidence type="ECO:0000256" key="11">
    <source>
        <dbReference type="ARBA" id="ARBA00023239"/>
    </source>
</evidence>
<dbReference type="GO" id="GO:0006285">
    <property type="term" value="P:base-excision repair, AP site formation"/>
    <property type="evidence" value="ECO:0007669"/>
    <property type="project" value="UniProtKB-UniRule"/>
</dbReference>
<organism evidence="17 18">
    <name type="scientific">Pyrenophora tritici-repentis</name>
    <dbReference type="NCBI Taxonomy" id="45151"/>
    <lineage>
        <taxon>Eukaryota</taxon>
        <taxon>Fungi</taxon>
        <taxon>Dikarya</taxon>
        <taxon>Ascomycota</taxon>
        <taxon>Pezizomycotina</taxon>
        <taxon>Dothideomycetes</taxon>
        <taxon>Pleosporomycetidae</taxon>
        <taxon>Pleosporales</taxon>
        <taxon>Pleosporineae</taxon>
        <taxon>Pleosporaceae</taxon>
        <taxon>Pyrenophora</taxon>
    </lineage>
</organism>
<name>A0A2W1G8M9_9PLEO</name>
<proteinExistence type="inferred from homology"/>
<keyword evidence="7" id="KW-0408">Iron</keyword>
<dbReference type="GO" id="GO:0005634">
    <property type="term" value="C:nucleus"/>
    <property type="evidence" value="ECO:0007669"/>
    <property type="project" value="UniProtKB-SubCell"/>
</dbReference>
<protein>
    <recommendedName>
        <fullName evidence="15">Endonuclease III homolog</fullName>
        <ecNumber evidence="15">3.2.2.-</ecNumber>
        <ecNumber evidence="15">4.2.99.18</ecNumber>
    </recommendedName>
    <alternativeName>
        <fullName evidence="15">Bifunctional DNA N-glycosylase/DNA-(apurinic or apyrimidinic site) lyase</fullName>
        <shortName evidence="15">DNA glycosylase/AP lyase</shortName>
    </alternativeName>
</protein>
<evidence type="ECO:0000256" key="15">
    <source>
        <dbReference type="HAMAP-Rule" id="MF_03183"/>
    </source>
</evidence>
<evidence type="ECO:0000256" key="1">
    <source>
        <dbReference type="ARBA" id="ARBA00008343"/>
    </source>
</evidence>
<dbReference type="GO" id="GO:0000703">
    <property type="term" value="F:oxidized pyrimidine nucleobase lesion DNA N-glycosylase activity"/>
    <property type="evidence" value="ECO:0007669"/>
    <property type="project" value="UniProtKB-UniRule"/>
</dbReference>
<dbReference type="SMART" id="SM00478">
    <property type="entry name" value="ENDO3c"/>
    <property type="match status" value="1"/>
</dbReference>
<dbReference type="InterPro" id="IPR030841">
    <property type="entry name" value="NTH1"/>
</dbReference>
<dbReference type="GO" id="GO:0051539">
    <property type="term" value="F:4 iron, 4 sulfur cluster binding"/>
    <property type="evidence" value="ECO:0007669"/>
    <property type="project" value="UniProtKB-KW"/>
</dbReference>
<dbReference type="PANTHER" id="PTHR43286:SF1">
    <property type="entry name" value="ENDONUCLEASE III-LIKE PROTEIN 1"/>
    <property type="match status" value="1"/>
</dbReference>
<keyword evidence="8" id="KW-0411">Iron-sulfur</keyword>
<dbReference type="EC" id="3.2.2.-" evidence="15"/>
<comment type="similarity">
    <text evidence="1 15">Belongs to the Nth/MutY family.</text>
</comment>
<dbReference type="GO" id="GO:0006289">
    <property type="term" value="P:nucleotide-excision repair"/>
    <property type="evidence" value="ECO:0007669"/>
    <property type="project" value="TreeGrafter"/>
</dbReference>
<evidence type="ECO:0000256" key="13">
    <source>
        <dbReference type="ARBA" id="ARBA00023295"/>
    </source>
</evidence>
<dbReference type="GO" id="GO:0140078">
    <property type="term" value="F:class I DNA-(apurinic or apyrimidinic site) endonuclease activity"/>
    <property type="evidence" value="ECO:0007669"/>
    <property type="project" value="UniProtKB-EC"/>
</dbReference>
<evidence type="ECO:0000256" key="16">
    <source>
        <dbReference type="SAM" id="MobiDB-lite"/>
    </source>
</evidence>
<keyword evidence="4 15" id="KW-0227">DNA damage</keyword>
<dbReference type="GO" id="GO:0046872">
    <property type="term" value="F:metal ion binding"/>
    <property type="evidence" value="ECO:0007669"/>
    <property type="project" value="UniProtKB-KW"/>
</dbReference>
<evidence type="ECO:0000256" key="14">
    <source>
        <dbReference type="ARBA" id="ARBA00044632"/>
    </source>
</evidence>
<keyword evidence="11 15" id="KW-0456">Lyase</keyword>
<reference evidence="17" key="1">
    <citation type="journal article" date="2018" name="BMC Genomics">
        <title>Comparative genomics of the wheat fungal pathogen Pyrenophora tritici-repentis reveals chromosomal variations and genome plasticity.</title>
        <authorList>
            <person name="Moolhuijzen P."/>
            <person name="See P.T."/>
            <person name="Hane J.K."/>
            <person name="Shi G."/>
            <person name="Liu Z."/>
            <person name="Oliver R.P."/>
            <person name="Moffat C.S."/>
        </authorList>
    </citation>
    <scope>NUCLEOTIDE SEQUENCE [LARGE SCALE GENOMIC DNA]</scope>
    <source>
        <strain evidence="17">M4</strain>
    </source>
</reference>
<keyword evidence="2" id="KW-0004">4Fe-4S</keyword>
<sequence length="422" mass="46262">MRTSRISRDTARILAASSTRRALRQPRTASNAANPSAGASMIKAEAENDTMNASDSALSSVPPDPSSDNDTQPAPKKRKRGQSNPVVIKHEVEETSITAITSPKKAPKTKKARAAPAKKTKTSDGTVKIEPPANWEEMYALTREMRNENVAPVDTMGCESLAERQRTPRDQRFQTLIALMLSSQTKDTVLAPVMRNMQEKMPGGFNLESVLALEPPALNAFINKVGFHNLKTKYIKQTAEILRDKWNSDIPDSIEGLVSLPGVGPKMGYLCLSAAWGRTEGIGVDVHVHRIVNLWKWHKTQTPEQTRAALESWLPKEKWHDINNLLVGFGQTICLPVGRKCGNCKLADRGLCPSAVVSKSTKVKREEAVVKVEAPGGEVAVQEKVVAAEFAEVKAEDVAGAMLDIEDIGKVPRKRSTRKKYS</sequence>
<dbReference type="Pfam" id="PF00730">
    <property type="entry name" value="HhH-GPD"/>
    <property type="match status" value="1"/>
</dbReference>
<dbReference type="Gene3D" id="1.10.340.30">
    <property type="entry name" value="Hypothetical protein, domain 2"/>
    <property type="match status" value="1"/>
</dbReference>
<evidence type="ECO:0000313" key="18">
    <source>
        <dbReference type="Proteomes" id="UP000245464"/>
    </source>
</evidence>
<dbReference type="Proteomes" id="UP000245464">
    <property type="component" value="Chromosome 3"/>
</dbReference>
<comment type="caution">
    <text evidence="15">Lacks conserved residue(s) required for the propagation of feature annotation.</text>
</comment>
<dbReference type="CDD" id="cd00056">
    <property type="entry name" value="ENDO3c"/>
    <property type="match status" value="1"/>
</dbReference>
<evidence type="ECO:0000256" key="4">
    <source>
        <dbReference type="ARBA" id="ARBA00022763"/>
    </source>
</evidence>
<dbReference type="EC" id="4.2.99.18" evidence="15"/>
<dbReference type="FunFam" id="1.10.340.30:FF:000014">
    <property type="entry name" value="Endonuclease III homolog"/>
    <property type="match status" value="1"/>
</dbReference>
<evidence type="ECO:0000256" key="5">
    <source>
        <dbReference type="ARBA" id="ARBA00022801"/>
    </source>
</evidence>
<evidence type="ECO:0000256" key="10">
    <source>
        <dbReference type="ARBA" id="ARBA00023204"/>
    </source>
</evidence>
<evidence type="ECO:0000313" key="17">
    <source>
        <dbReference type="EMBL" id="KAF7573436.1"/>
    </source>
</evidence>
<dbReference type="GO" id="GO:0005739">
    <property type="term" value="C:mitochondrion"/>
    <property type="evidence" value="ECO:0007669"/>
    <property type="project" value="UniProtKB-SubCell"/>
</dbReference>
<keyword evidence="6" id="KW-0809">Transit peptide</keyword>
<keyword evidence="13 15" id="KW-0326">Glycosidase</keyword>
<keyword evidence="17" id="KW-0255">Endonuclease</keyword>
<feature type="compositionally biased region" description="Basic residues" evidence="16">
    <location>
        <begin position="105"/>
        <end position="120"/>
    </location>
</feature>
<keyword evidence="9 15" id="KW-0496">Mitochondrion</keyword>
<dbReference type="InterPro" id="IPR003265">
    <property type="entry name" value="HhH-GPD_domain"/>
</dbReference>
<gene>
    <name evidence="15" type="primary">NTH1</name>
    <name evidence="17" type="ORF">PtrM4_083410</name>
</gene>
<dbReference type="InterPro" id="IPR011257">
    <property type="entry name" value="DNA_glycosylase"/>
</dbReference>
<dbReference type="GO" id="GO:0003677">
    <property type="term" value="F:DNA binding"/>
    <property type="evidence" value="ECO:0007669"/>
    <property type="project" value="UniProtKB-UniRule"/>
</dbReference>
<evidence type="ECO:0000256" key="8">
    <source>
        <dbReference type="ARBA" id="ARBA00023014"/>
    </source>
</evidence>
<dbReference type="FunFam" id="1.10.1670.10:FF:000027">
    <property type="entry name" value="Endonuclease III homolog"/>
    <property type="match status" value="1"/>
</dbReference>
<keyword evidence="17" id="KW-0540">Nuclease</keyword>
<evidence type="ECO:0000256" key="6">
    <source>
        <dbReference type="ARBA" id="ARBA00022946"/>
    </source>
</evidence>
<evidence type="ECO:0000256" key="2">
    <source>
        <dbReference type="ARBA" id="ARBA00022485"/>
    </source>
</evidence>
<evidence type="ECO:0000256" key="3">
    <source>
        <dbReference type="ARBA" id="ARBA00022723"/>
    </source>
</evidence>
<keyword evidence="5 15" id="KW-0378">Hydrolase</keyword>
<evidence type="ECO:0000256" key="7">
    <source>
        <dbReference type="ARBA" id="ARBA00023004"/>
    </source>
</evidence>
<comment type="subcellular location">
    <subcellularLocation>
        <location evidence="15">Nucleus</location>
    </subcellularLocation>
    <subcellularLocation>
        <location evidence="15">Mitochondrion</location>
    </subcellularLocation>
</comment>
<feature type="region of interest" description="Disordered" evidence="16">
    <location>
        <begin position="17"/>
        <end position="128"/>
    </location>
</feature>
<dbReference type="Gene3D" id="1.10.1670.10">
    <property type="entry name" value="Helix-hairpin-Helix base-excision DNA repair enzymes (C-terminal)"/>
    <property type="match status" value="1"/>
</dbReference>
<dbReference type="PROSITE" id="PS01155">
    <property type="entry name" value="ENDONUCLEASE_III_2"/>
    <property type="match status" value="1"/>
</dbReference>
<comment type="function">
    <text evidence="15">Bifunctional DNA N-glycosylase with associated apurinic/apyrimidinic (AP) lyase function that catalyzes the first step in base excision repair (BER), the primary repair pathway for the repair of oxidative DNA damage. The DNA N-glycosylase activity releases the damaged DNA base from DNA by cleaving the N-glycosidic bond, leaving an AP site. The AP lyase activity cleaves the phosphodiester bond 3' to the AP site by a beta-elimination. Primarily recognizes and repairs oxidative base damage of pyrimidines.</text>
</comment>